<dbReference type="EMBL" id="CM023484">
    <property type="protein sequence ID" value="KAH6932652.1"/>
    <property type="molecule type" value="Genomic_DNA"/>
</dbReference>
<comment type="caution">
    <text evidence="1">The sequence shown here is derived from an EMBL/GenBank/DDBJ whole genome shotgun (WGS) entry which is preliminary data.</text>
</comment>
<organism evidence="1 2">
    <name type="scientific">Hyalomma asiaticum</name>
    <name type="common">Tick</name>
    <dbReference type="NCBI Taxonomy" id="266040"/>
    <lineage>
        <taxon>Eukaryota</taxon>
        <taxon>Metazoa</taxon>
        <taxon>Ecdysozoa</taxon>
        <taxon>Arthropoda</taxon>
        <taxon>Chelicerata</taxon>
        <taxon>Arachnida</taxon>
        <taxon>Acari</taxon>
        <taxon>Parasitiformes</taxon>
        <taxon>Ixodida</taxon>
        <taxon>Ixodoidea</taxon>
        <taxon>Ixodidae</taxon>
        <taxon>Hyalomminae</taxon>
        <taxon>Hyalomma</taxon>
    </lineage>
</organism>
<dbReference type="Proteomes" id="UP000821845">
    <property type="component" value="Chromosome 4"/>
</dbReference>
<reference evidence="1" key="1">
    <citation type="submission" date="2020-05" db="EMBL/GenBank/DDBJ databases">
        <title>Large-scale comparative analyses of tick genomes elucidate their genetic diversity and vector capacities.</title>
        <authorList>
            <person name="Jia N."/>
            <person name="Wang J."/>
            <person name="Shi W."/>
            <person name="Du L."/>
            <person name="Sun Y."/>
            <person name="Zhan W."/>
            <person name="Jiang J."/>
            <person name="Wang Q."/>
            <person name="Zhang B."/>
            <person name="Ji P."/>
            <person name="Sakyi L.B."/>
            <person name="Cui X."/>
            <person name="Yuan T."/>
            <person name="Jiang B."/>
            <person name="Yang W."/>
            <person name="Lam T.T.-Y."/>
            <person name="Chang Q."/>
            <person name="Ding S."/>
            <person name="Wang X."/>
            <person name="Zhu J."/>
            <person name="Ruan X."/>
            <person name="Zhao L."/>
            <person name="Wei J."/>
            <person name="Que T."/>
            <person name="Du C."/>
            <person name="Cheng J."/>
            <person name="Dai P."/>
            <person name="Han X."/>
            <person name="Huang E."/>
            <person name="Gao Y."/>
            <person name="Liu J."/>
            <person name="Shao H."/>
            <person name="Ye R."/>
            <person name="Li L."/>
            <person name="Wei W."/>
            <person name="Wang X."/>
            <person name="Wang C."/>
            <person name="Yang T."/>
            <person name="Huo Q."/>
            <person name="Li W."/>
            <person name="Guo W."/>
            <person name="Chen H."/>
            <person name="Zhou L."/>
            <person name="Ni X."/>
            <person name="Tian J."/>
            <person name="Zhou Y."/>
            <person name="Sheng Y."/>
            <person name="Liu T."/>
            <person name="Pan Y."/>
            <person name="Xia L."/>
            <person name="Li J."/>
            <person name="Zhao F."/>
            <person name="Cao W."/>
        </authorList>
    </citation>
    <scope>NUCLEOTIDE SEQUENCE</scope>
    <source>
        <strain evidence="1">Hyas-2018</strain>
    </source>
</reference>
<proteinExistence type="predicted"/>
<gene>
    <name evidence="1" type="ORF">HPB50_008236</name>
</gene>
<evidence type="ECO:0000313" key="1">
    <source>
        <dbReference type="EMBL" id="KAH6932652.1"/>
    </source>
</evidence>
<sequence length="303" mass="32581">MAQTSNDNAARVVCVDEVAASGCVGGVALASTSRSPTVDRIAAEDAAAPADRTPLEVAPSCSGNEVVIAAHCEVDTMEFDTKRRVPRRECPCEAREDTPTAASVGLGGASKLVSGVRYPYRRTTGRRGGGGRGCSRLCGRGRGPRRGSVSDEAPVTFDEEVRRPRVPRMLRRFLPSIFLKRTGSSSSLETATNESEPNASGWFVQRQRPSPRRREERPAAVRAQPCARREPPGPPASNEAVNYRLVQELGLPREMVGLPSAGVPLNEGKGNTGHAEFLGPRDPKPDMPQLFTFGESTNDILLY</sequence>
<evidence type="ECO:0000313" key="2">
    <source>
        <dbReference type="Proteomes" id="UP000821845"/>
    </source>
</evidence>
<keyword evidence="2" id="KW-1185">Reference proteome</keyword>
<name>A0ACB7SEZ7_HYAAI</name>
<accession>A0ACB7SEZ7</accession>
<protein>
    <submittedName>
        <fullName evidence="1">Uncharacterized protein</fullName>
    </submittedName>
</protein>